<proteinExistence type="predicted"/>
<name>A0ABS5K1V5_9BACT</name>
<feature type="chain" id="PRO_5046386145" evidence="1">
    <location>
        <begin position="22"/>
        <end position="843"/>
    </location>
</feature>
<gene>
    <name evidence="2" type="ORF">KEM10_22535</name>
</gene>
<dbReference type="EMBL" id="JAGUCO010000037">
    <property type="protein sequence ID" value="MBS2101080.1"/>
    <property type="molecule type" value="Genomic_DNA"/>
</dbReference>
<dbReference type="InterPro" id="IPR012334">
    <property type="entry name" value="Pectin_lyas_fold"/>
</dbReference>
<sequence>MKIRIVTILSTLLLCSLNMLAQIETNNINLKLKFAGDHLIYKNNRIELGPKAFYIDGQLSDKEVNKYPFVFNSINKAVEHLTNGTEESPMTLYIAPWVYWIDNPDDVEIRIPKQGKSVPFGLEIECEWLKFYGLTDNPQDVILASNRGQTIGAKGNFTMLNIKGNGLSTHNITLGNFCNVDLNYELNPSLNRQKRASAIVQAQLVFSDGDKVVARNTHFISRLNLAPFWGSKRTLFDGCHFECTDDALNGCAVYLNCTFDFFSSKPFYNAPLTGAVFLNCDINCFTGGTQYLAKVASSITMVDTRIKGKNVKYIGWSPNTSIEEKYYQYNLLFNQSPLFIGSKDGASTIDLTNKDLLDAYLVKFNNKTIYNTYNLLRGDDDWDPMKIKPIILQIEKSTGKNYSKLPTQLKIKSSNIRIETNKDTLILEPEFNRFGGYPYSSNDLKWYIQSKFQSSVKLESLDNGRCRIIPINTLDETKDVIIEAISPLGLEAAVKLSVAPAFIDPPKFIDKPTLHFNNDVIELSYSLDMPYDDQSLITWYRCKDAKGEEAIEIAVSRFDKPMKQYKFTSADNGWYIKASIRPKHLRCNEGQATSVISKRPINNKNIQKKPNIYIPNLENLSTLYQPEIIDGFWSVDCYKPTDTNAQNWKVNNSKNAWFVGSGVNGAAKDTGLVQNVKGARLRFQPIGDSFWNMKLSFTAVPSKTAGQGFGSATDQYLDICIKMDLHSMSGYALRIFRTPKYGNAVDFQLMKYSNGEVSPIGKAISSTCYRGQCDISVEVINNRLIARADNRNNTPNLKDNKLVHSVHLETIVDSNQFGGVSIQHTGSIHAAATLIKNIKIEWK</sequence>
<dbReference type="Proteomes" id="UP000708576">
    <property type="component" value="Unassembled WGS sequence"/>
</dbReference>
<evidence type="ECO:0000313" key="3">
    <source>
        <dbReference type="Proteomes" id="UP000708576"/>
    </source>
</evidence>
<reference evidence="2 3" key="1">
    <citation type="journal article" date="2015" name="Int. J. Syst. Evol. Microbiol.">
        <title>Carboxylicivirga linearis sp. nov., isolated from a sea cucumber culture pond.</title>
        <authorList>
            <person name="Wang F.Q."/>
            <person name="Zhou Y.X."/>
            <person name="Lin X.Z."/>
            <person name="Chen G.J."/>
            <person name="Du Z.J."/>
        </authorList>
    </citation>
    <scope>NUCLEOTIDE SEQUENCE [LARGE SCALE GENOMIC DNA]</scope>
    <source>
        <strain evidence="2 3">FB218</strain>
    </source>
</reference>
<protein>
    <submittedName>
        <fullName evidence="2">Uncharacterized protein</fullName>
    </submittedName>
</protein>
<organism evidence="2 3">
    <name type="scientific">Carboxylicivirga linearis</name>
    <dbReference type="NCBI Taxonomy" id="1628157"/>
    <lineage>
        <taxon>Bacteria</taxon>
        <taxon>Pseudomonadati</taxon>
        <taxon>Bacteroidota</taxon>
        <taxon>Bacteroidia</taxon>
        <taxon>Marinilabiliales</taxon>
        <taxon>Marinilabiliaceae</taxon>
        <taxon>Carboxylicivirga</taxon>
    </lineage>
</organism>
<feature type="signal peptide" evidence="1">
    <location>
        <begin position="1"/>
        <end position="21"/>
    </location>
</feature>
<comment type="caution">
    <text evidence="2">The sequence shown here is derived from an EMBL/GenBank/DDBJ whole genome shotgun (WGS) entry which is preliminary data.</text>
</comment>
<accession>A0ABS5K1V5</accession>
<keyword evidence="3" id="KW-1185">Reference proteome</keyword>
<dbReference type="Gene3D" id="2.160.20.10">
    <property type="entry name" value="Single-stranded right-handed beta-helix, Pectin lyase-like"/>
    <property type="match status" value="1"/>
</dbReference>
<evidence type="ECO:0000256" key="1">
    <source>
        <dbReference type="SAM" id="SignalP"/>
    </source>
</evidence>
<keyword evidence="1" id="KW-0732">Signal</keyword>
<evidence type="ECO:0000313" key="2">
    <source>
        <dbReference type="EMBL" id="MBS2101080.1"/>
    </source>
</evidence>
<feature type="non-terminal residue" evidence="2">
    <location>
        <position position="843"/>
    </location>
</feature>